<feature type="compositionally biased region" description="Low complexity" evidence="1">
    <location>
        <begin position="14"/>
        <end position="27"/>
    </location>
</feature>
<dbReference type="EMBL" id="HBFW01019779">
    <property type="protein sequence ID" value="CAD8941645.1"/>
    <property type="molecule type" value="Transcribed_RNA"/>
</dbReference>
<evidence type="ECO:0000313" key="2">
    <source>
        <dbReference type="EMBL" id="CAD8941645.1"/>
    </source>
</evidence>
<feature type="compositionally biased region" description="Basic and acidic residues" evidence="1">
    <location>
        <begin position="1"/>
        <end position="13"/>
    </location>
</feature>
<name>A0A7S1GQC1_CYCTE</name>
<accession>A0A7S1GQC1</accession>
<dbReference type="Gene3D" id="2.60.120.920">
    <property type="match status" value="1"/>
</dbReference>
<protein>
    <submittedName>
        <fullName evidence="2">Uncharacterized protein</fullName>
    </submittedName>
</protein>
<sequence length="342" mass="36345">MTNRDNFREESKHSPSSSNASTPASTPMDSPFMCTPKSFPPTPGSRSIVMARGTRFAEDVVFLARDKLRIQDGLDSSDERTREMASALKKASRLAVFHAADVGNGIALTCGQHVATKVGNVLYCSTKSMVPVLRNCFVYFEMTVLPSNMMLQTSMATLSIGLSTSEMPLNTLVGAWKGSVGLCSTGQLLAAGQWCSPLDPSLSSYGDNATIGCLVHLDDGSAIETWDGVMVTASVTFNVNGTTVSPPVRMSPMLGGLGTPPGSMDPSRRLVGPVPATTTLPLLVPLEEELFPTLTLHSPATEVMCRFSSEDIIETSRESIGAPRGATVYAIDGSVVLLDRDT</sequence>
<feature type="region of interest" description="Disordered" evidence="1">
    <location>
        <begin position="1"/>
        <end position="37"/>
    </location>
</feature>
<dbReference type="InterPro" id="IPR043136">
    <property type="entry name" value="B30.2/SPRY_sf"/>
</dbReference>
<evidence type="ECO:0000256" key="1">
    <source>
        <dbReference type="SAM" id="MobiDB-lite"/>
    </source>
</evidence>
<dbReference type="AlphaFoldDB" id="A0A7S1GQC1"/>
<proteinExistence type="predicted"/>
<gene>
    <name evidence="2" type="ORF">CTEN0397_LOCUS12711</name>
</gene>
<reference evidence="2" key="1">
    <citation type="submission" date="2021-01" db="EMBL/GenBank/DDBJ databases">
        <authorList>
            <person name="Corre E."/>
            <person name="Pelletier E."/>
            <person name="Niang G."/>
            <person name="Scheremetjew M."/>
            <person name="Finn R."/>
            <person name="Kale V."/>
            <person name="Holt S."/>
            <person name="Cochrane G."/>
            <person name="Meng A."/>
            <person name="Brown T."/>
            <person name="Cohen L."/>
        </authorList>
    </citation>
    <scope>NUCLEOTIDE SEQUENCE</scope>
    <source>
        <strain evidence="2">ECT3854</strain>
    </source>
</reference>
<organism evidence="2">
    <name type="scientific">Cyclophora tenuis</name>
    <name type="common">Marine diatom</name>
    <dbReference type="NCBI Taxonomy" id="216820"/>
    <lineage>
        <taxon>Eukaryota</taxon>
        <taxon>Sar</taxon>
        <taxon>Stramenopiles</taxon>
        <taxon>Ochrophyta</taxon>
        <taxon>Bacillariophyta</taxon>
        <taxon>Fragilariophyceae</taxon>
        <taxon>Fragilariophycidae</taxon>
        <taxon>Cyclophorales</taxon>
        <taxon>Cyclophoraceae</taxon>
        <taxon>Cyclophora</taxon>
    </lineage>
</organism>